<dbReference type="Proteomes" id="UP001279734">
    <property type="component" value="Unassembled WGS sequence"/>
</dbReference>
<name>A0AAD3XW54_NEPGR</name>
<evidence type="ECO:0000313" key="2">
    <source>
        <dbReference type="Proteomes" id="UP001279734"/>
    </source>
</evidence>
<sequence length="107" mass="12020">MTLSWANALLCVDLDVWVVDLVFLLGCVVEAIGYYMSLCFCDSEVLGSYLWFGDRVLEICFTVRIWFCLGVWKLSWRGLSPPVMHRHAFGVTGMDSGSFTLVCKPVG</sequence>
<gene>
    <name evidence="1" type="ORF">Nepgr_021698</name>
</gene>
<comment type="caution">
    <text evidence="1">The sequence shown here is derived from an EMBL/GenBank/DDBJ whole genome shotgun (WGS) entry which is preliminary data.</text>
</comment>
<dbReference type="EMBL" id="BSYO01000021">
    <property type="protein sequence ID" value="GMH19857.1"/>
    <property type="molecule type" value="Genomic_DNA"/>
</dbReference>
<keyword evidence="2" id="KW-1185">Reference proteome</keyword>
<organism evidence="1 2">
    <name type="scientific">Nepenthes gracilis</name>
    <name type="common">Slender pitcher plant</name>
    <dbReference type="NCBI Taxonomy" id="150966"/>
    <lineage>
        <taxon>Eukaryota</taxon>
        <taxon>Viridiplantae</taxon>
        <taxon>Streptophyta</taxon>
        <taxon>Embryophyta</taxon>
        <taxon>Tracheophyta</taxon>
        <taxon>Spermatophyta</taxon>
        <taxon>Magnoliopsida</taxon>
        <taxon>eudicotyledons</taxon>
        <taxon>Gunneridae</taxon>
        <taxon>Pentapetalae</taxon>
        <taxon>Caryophyllales</taxon>
        <taxon>Nepenthaceae</taxon>
        <taxon>Nepenthes</taxon>
    </lineage>
</organism>
<evidence type="ECO:0000313" key="1">
    <source>
        <dbReference type="EMBL" id="GMH19857.1"/>
    </source>
</evidence>
<proteinExistence type="predicted"/>
<dbReference type="AlphaFoldDB" id="A0AAD3XW54"/>
<protein>
    <submittedName>
        <fullName evidence="1">Uncharacterized protein</fullName>
    </submittedName>
</protein>
<reference evidence="1" key="1">
    <citation type="submission" date="2023-05" db="EMBL/GenBank/DDBJ databases">
        <title>Nepenthes gracilis genome sequencing.</title>
        <authorList>
            <person name="Fukushima K."/>
        </authorList>
    </citation>
    <scope>NUCLEOTIDE SEQUENCE</scope>
    <source>
        <strain evidence="1">SING2019-196</strain>
    </source>
</reference>
<accession>A0AAD3XW54</accession>